<evidence type="ECO:0000256" key="6">
    <source>
        <dbReference type="ARBA" id="ARBA00022984"/>
    </source>
</evidence>
<evidence type="ECO:0000256" key="2">
    <source>
        <dbReference type="ARBA" id="ARBA00022676"/>
    </source>
</evidence>
<name>A0AAW8TYW8_9ENTE</name>
<dbReference type="GO" id="GO:0032153">
    <property type="term" value="C:cell division site"/>
    <property type="evidence" value="ECO:0007669"/>
    <property type="project" value="TreeGrafter"/>
</dbReference>
<proteinExistence type="inferred from homology"/>
<dbReference type="Pfam" id="PF01098">
    <property type="entry name" value="FTSW_RODA_SPOVE"/>
    <property type="match status" value="1"/>
</dbReference>
<feature type="transmembrane region" description="Helical" evidence="17">
    <location>
        <begin position="174"/>
        <end position="193"/>
    </location>
</feature>
<feature type="transmembrane region" description="Helical" evidence="17">
    <location>
        <begin position="296"/>
        <end position="317"/>
    </location>
</feature>
<feature type="transmembrane region" description="Helical" evidence="17">
    <location>
        <begin position="329"/>
        <end position="356"/>
    </location>
</feature>
<evidence type="ECO:0000256" key="10">
    <source>
        <dbReference type="ARBA" id="ARBA00033270"/>
    </source>
</evidence>
<evidence type="ECO:0000256" key="13">
    <source>
        <dbReference type="ARBA" id="ARBA00041418"/>
    </source>
</evidence>
<dbReference type="GO" id="GO:0051301">
    <property type="term" value="P:cell division"/>
    <property type="evidence" value="ECO:0007669"/>
    <property type="project" value="InterPro"/>
</dbReference>
<evidence type="ECO:0000313" key="18">
    <source>
        <dbReference type="EMBL" id="MDT2810661.1"/>
    </source>
</evidence>
<evidence type="ECO:0000256" key="9">
    <source>
        <dbReference type="ARBA" id="ARBA00032370"/>
    </source>
</evidence>
<comment type="similarity">
    <text evidence="11">Belongs to the SEDS family. FtsW subfamily.</text>
</comment>
<dbReference type="GO" id="GO:0008360">
    <property type="term" value="P:regulation of cell shape"/>
    <property type="evidence" value="ECO:0007669"/>
    <property type="project" value="UniProtKB-KW"/>
</dbReference>
<feature type="transmembrane region" description="Helical" evidence="17">
    <location>
        <begin position="116"/>
        <end position="135"/>
    </location>
</feature>
<dbReference type="EC" id="2.4.99.28" evidence="14"/>
<dbReference type="PANTHER" id="PTHR30474">
    <property type="entry name" value="CELL CYCLE PROTEIN"/>
    <property type="match status" value="1"/>
</dbReference>
<feature type="transmembrane region" description="Helical" evidence="17">
    <location>
        <begin position="12"/>
        <end position="30"/>
    </location>
</feature>
<keyword evidence="7 17" id="KW-1133">Transmembrane helix</keyword>
<evidence type="ECO:0000256" key="4">
    <source>
        <dbReference type="ARBA" id="ARBA00022692"/>
    </source>
</evidence>
<evidence type="ECO:0000256" key="16">
    <source>
        <dbReference type="ARBA" id="ARBA00049966"/>
    </source>
</evidence>
<comment type="caution">
    <text evidence="18">The sequence shown here is derived from an EMBL/GenBank/DDBJ whole genome shotgun (WGS) entry which is preliminary data.</text>
</comment>
<evidence type="ECO:0000256" key="1">
    <source>
        <dbReference type="ARBA" id="ARBA00004141"/>
    </source>
</evidence>
<dbReference type="RefSeq" id="WP_118340285.1">
    <property type="nucleotide sequence ID" value="NZ_CABJBY010000003.1"/>
</dbReference>
<dbReference type="AlphaFoldDB" id="A0AAW8TYW8"/>
<comment type="catalytic activity">
    <reaction evidence="15">
        <text>[GlcNAc-(1-&gt;4)-Mur2Ac(oyl-L-Ala-gamma-D-Glu-L-Lys-D-Ala-D-Ala)](n)-di-trans,octa-cis-undecaprenyl diphosphate + beta-D-GlcNAc-(1-&gt;4)-Mur2Ac(oyl-L-Ala-gamma-D-Glu-L-Lys-D-Ala-D-Ala)-di-trans,octa-cis-undecaprenyl diphosphate = [GlcNAc-(1-&gt;4)-Mur2Ac(oyl-L-Ala-gamma-D-Glu-L-Lys-D-Ala-D-Ala)](n+1)-di-trans,octa-cis-undecaprenyl diphosphate + di-trans,octa-cis-undecaprenyl diphosphate + H(+)</text>
        <dbReference type="Rhea" id="RHEA:23708"/>
        <dbReference type="Rhea" id="RHEA-COMP:9602"/>
        <dbReference type="Rhea" id="RHEA-COMP:9603"/>
        <dbReference type="ChEBI" id="CHEBI:15378"/>
        <dbReference type="ChEBI" id="CHEBI:58405"/>
        <dbReference type="ChEBI" id="CHEBI:60033"/>
        <dbReference type="ChEBI" id="CHEBI:78435"/>
        <dbReference type="EC" id="2.4.99.28"/>
    </reaction>
</comment>
<feature type="transmembrane region" description="Helical" evidence="17">
    <location>
        <begin position="50"/>
        <end position="66"/>
    </location>
</feature>
<feature type="transmembrane region" description="Helical" evidence="17">
    <location>
        <begin position="147"/>
        <end position="168"/>
    </location>
</feature>
<evidence type="ECO:0000313" key="19">
    <source>
        <dbReference type="Proteomes" id="UP001256711"/>
    </source>
</evidence>
<keyword evidence="3" id="KW-0808">Transferase</keyword>
<feature type="transmembrane region" description="Helical" evidence="17">
    <location>
        <begin position="362"/>
        <end position="381"/>
    </location>
</feature>
<dbReference type="GO" id="GO:0015648">
    <property type="term" value="F:lipid-linked peptidoglycan transporter activity"/>
    <property type="evidence" value="ECO:0007669"/>
    <property type="project" value="TreeGrafter"/>
</dbReference>
<dbReference type="EMBL" id="JARQBJ010000004">
    <property type="protein sequence ID" value="MDT2810661.1"/>
    <property type="molecule type" value="Genomic_DNA"/>
</dbReference>
<evidence type="ECO:0000256" key="7">
    <source>
        <dbReference type="ARBA" id="ARBA00022989"/>
    </source>
</evidence>
<dbReference type="InterPro" id="IPR001182">
    <property type="entry name" value="FtsW/RodA"/>
</dbReference>
<dbReference type="GO" id="GO:0008955">
    <property type="term" value="F:peptidoglycan glycosyltransferase activity"/>
    <property type="evidence" value="ECO:0007669"/>
    <property type="project" value="UniProtKB-EC"/>
</dbReference>
<dbReference type="PROSITE" id="PS00428">
    <property type="entry name" value="FTSW_RODA_SPOVE"/>
    <property type="match status" value="1"/>
</dbReference>
<dbReference type="GO" id="GO:0009252">
    <property type="term" value="P:peptidoglycan biosynthetic process"/>
    <property type="evidence" value="ECO:0007669"/>
    <property type="project" value="UniProtKB-KW"/>
</dbReference>
<dbReference type="Proteomes" id="UP001256711">
    <property type="component" value="Unassembled WGS sequence"/>
</dbReference>
<comment type="subcellular location">
    <subcellularLocation>
        <location evidence="1">Membrane</location>
        <topology evidence="1">Multi-pass membrane protein</topology>
    </subcellularLocation>
</comment>
<dbReference type="PANTHER" id="PTHR30474:SF2">
    <property type="entry name" value="PEPTIDOGLYCAN GLYCOSYLTRANSFERASE FTSW-RELATED"/>
    <property type="match status" value="1"/>
</dbReference>
<evidence type="ECO:0000256" key="5">
    <source>
        <dbReference type="ARBA" id="ARBA00022960"/>
    </source>
</evidence>
<organism evidence="18 19">
    <name type="scientific">Enterococcus asini</name>
    <dbReference type="NCBI Taxonomy" id="57732"/>
    <lineage>
        <taxon>Bacteria</taxon>
        <taxon>Bacillati</taxon>
        <taxon>Bacillota</taxon>
        <taxon>Bacilli</taxon>
        <taxon>Lactobacillales</taxon>
        <taxon>Enterococcaceae</taxon>
        <taxon>Enterococcus</taxon>
    </lineage>
</organism>
<evidence type="ECO:0000256" key="12">
    <source>
        <dbReference type="ARBA" id="ARBA00041185"/>
    </source>
</evidence>
<feature type="transmembrane region" description="Helical" evidence="17">
    <location>
        <begin position="200"/>
        <end position="217"/>
    </location>
</feature>
<comment type="function">
    <text evidence="16">Peptidoglycan polymerase that is essential for cell division.</text>
</comment>
<reference evidence="18" key="1">
    <citation type="submission" date="2023-03" db="EMBL/GenBank/DDBJ databases">
        <authorList>
            <person name="Shen W."/>
            <person name="Cai J."/>
        </authorList>
    </citation>
    <scope>NUCLEOTIDE SEQUENCE</scope>
    <source>
        <strain evidence="18">B226-2</strain>
    </source>
</reference>
<evidence type="ECO:0000256" key="11">
    <source>
        <dbReference type="ARBA" id="ARBA00038053"/>
    </source>
</evidence>
<accession>A0AAW8TYW8</accession>
<evidence type="ECO:0000256" key="8">
    <source>
        <dbReference type="ARBA" id="ARBA00023136"/>
    </source>
</evidence>
<keyword evidence="6" id="KW-0573">Peptidoglycan synthesis</keyword>
<keyword evidence="5" id="KW-0133">Cell shape</keyword>
<gene>
    <name evidence="18" type="ORF">P7H43_09195</name>
</gene>
<keyword evidence="4 17" id="KW-0812">Transmembrane</keyword>
<feature type="transmembrane region" description="Helical" evidence="17">
    <location>
        <begin position="78"/>
        <end position="96"/>
    </location>
</feature>
<keyword evidence="8 17" id="KW-0472">Membrane</keyword>
<sequence>MPKLKKRHLLDYSILIPYLVLCIFGLVMVYSSTSYLQLVDGKSPMGLVRNQTIFFVISLVIIGVIYKLKTQFLKNDKLINVIYFIMLAILIYTRFFNNYTANGAYGWIRIPGVGTIQPAEFFKIVTIWFLSVKFYGRQALINVRGKYWSQVGRPAIAIFAAALVIVAMPDLGNAAIIILILIIMLLASGVNYLYTIFTGVIGTLFSVGVIKALGLLGEKLGDKLDSLPFSHVLERFIVYQDPFEYVYDKGHQLVNGYYAFFNGGLFGRGLGNSIQKKGFLEFPHTDYIFAIVVEELGYLVAILVLIIIFYMVARIFLVGIRSTDPFNSLMCIGIGALFLVQIFVNLGGVLGIIPLTGVTFPFLSQGGSSLLMLSICIGFVLNISAEEKRKKYAVISE</sequence>
<keyword evidence="2" id="KW-0328">Glycosyltransferase</keyword>
<evidence type="ECO:0000256" key="15">
    <source>
        <dbReference type="ARBA" id="ARBA00049902"/>
    </source>
</evidence>
<evidence type="ECO:0000256" key="17">
    <source>
        <dbReference type="SAM" id="Phobius"/>
    </source>
</evidence>
<evidence type="ECO:0000256" key="14">
    <source>
        <dbReference type="ARBA" id="ARBA00044770"/>
    </source>
</evidence>
<dbReference type="GO" id="GO:0005886">
    <property type="term" value="C:plasma membrane"/>
    <property type="evidence" value="ECO:0007669"/>
    <property type="project" value="TreeGrafter"/>
</dbReference>
<evidence type="ECO:0000256" key="3">
    <source>
        <dbReference type="ARBA" id="ARBA00022679"/>
    </source>
</evidence>
<protein>
    <recommendedName>
        <fullName evidence="12">Probable peptidoglycan glycosyltransferase FtsW</fullName>
        <ecNumber evidence="14">2.4.99.28</ecNumber>
    </recommendedName>
    <alternativeName>
        <fullName evidence="13">Cell division protein FtsW</fullName>
    </alternativeName>
    <alternativeName>
        <fullName evidence="10">Cell wall polymerase</fullName>
    </alternativeName>
    <alternativeName>
        <fullName evidence="9">Peptidoglycan polymerase</fullName>
    </alternativeName>
</protein>
<dbReference type="InterPro" id="IPR018365">
    <property type="entry name" value="Cell_cycle_FtsW-rel_CS"/>
</dbReference>